<sequence>MDNLDSLFKAVVGNQKRLLCPIAVRGELAGTEALCKRSTRTALFACFPGITSTDLRHIRLLYAHDHSGGHPSSPDLPPPLSLVITGVASTPSGRSSVIAEAAGT</sequence>
<organism evidence="1 2">
    <name type="scientific">Thelephora ganbajun</name>
    <name type="common">Ganba fungus</name>
    <dbReference type="NCBI Taxonomy" id="370292"/>
    <lineage>
        <taxon>Eukaryota</taxon>
        <taxon>Fungi</taxon>
        <taxon>Dikarya</taxon>
        <taxon>Basidiomycota</taxon>
        <taxon>Agaricomycotina</taxon>
        <taxon>Agaricomycetes</taxon>
        <taxon>Thelephorales</taxon>
        <taxon>Thelephoraceae</taxon>
        <taxon>Thelephora</taxon>
    </lineage>
</organism>
<evidence type="ECO:0000313" key="1">
    <source>
        <dbReference type="EMBL" id="KAF9641899.1"/>
    </source>
</evidence>
<accession>A0ACB6YXG4</accession>
<name>A0ACB6YXG4_THEGA</name>
<proteinExistence type="predicted"/>
<reference evidence="1" key="1">
    <citation type="submission" date="2019-10" db="EMBL/GenBank/DDBJ databases">
        <authorList>
            <consortium name="DOE Joint Genome Institute"/>
            <person name="Kuo A."/>
            <person name="Miyauchi S."/>
            <person name="Kiss E."/>
            <person name="Drula E."/>
            <person name="Kohler A."/>
            <person name="Sanchez-Garcia M."/>
            <person name="Andreopoulos B."/>
            <person name="Barry K.W."/>
            <person name="Bonito G."/>
            <person name="Buee M."/>
            <person name="Carver A."/>
            <person name="Chen C."/>
            <person name="Cichocki N."/>
            <person name="Clum A."/>
            <person name="Culley D."/>
            <person name="Crous P.W."/>
            <person name="Fauchery L."/>
            <person name="Girlanda M."/>
            <person name="Hayes R."/>
            <person name="Keri Z."/>
            <person name="Labutti K."/>
            <person name="Lipzen A."/>
            <person name="Lombard V."/>
            <person name="Magnuson J."/>
            <person name="Maillard F."/>
            <person name="Morin E."/>
            <person name="Murat C."/>
            <person name="Nolan M."/>
            <person name="Ohm R."/>
            <person name="Pangilinan J."/>
            <person name="Pereira M."/>
            <person name="Perotto S."/>
            <person name="Peter M."/>
            <person name="Riley R."/>
            <person name="Sitrit Y."/>
            <person name="Stielow B."/>
            <person name="Szollosi G."/>
            <person name="Zifcakova L."/>
            <person name="Stursova M."/>
            <person name="Spatafora J.W."/>
            <person name="Tedersoo L."/>
            <person name="Vaario L.-M."/>
            <person name="Yamada A."/>
            <person name="Yan M."/>
            <person name="Wang P."/>
            <person name="Xu J."/>
            <person name="Bruns T."/>
            <person name="Baldrian P."/>
            <person name="Vilgalys R."/>
            <person name="Henrissat B."/>
            <person name="Grigoriev I.V."/>
            <person name="Hibbett D."/>
            <person name="Nagy L.G."/>
            <person name="Martin F.M."/>
        </authorList>
    </citation>
    <scope>NUCLEOTIDE SEQUENCE</scope>
    <source>
        <strain evidence="1">P2</strain>
    </source>
</reference>
<comment type="caution">
    <text evidence="1">The sequence shown here is derived from an EMBL/GenBank/DDBJ whole genome shotgun (WGS) entry which is preliminary data.</text>
</comment>
<keyword evidence="2" id="KW-1185">Reference proteome</keyword>
<dbReference type="Proteomes" id="UP000886501">
    <property type="component" value="Unassembled WGS sequence"/>
</dbReference>
<evidence type="ECO:0000313" key="2">
    <source>
        <dbReference type="Proteomes" id="UP000886501"/>
    </source>
</evidence>
<reference evidence="1" key="2">
    <citation type="journal article" date="2020" name="Nat. Commun.">
        <title>Large-scale genome sequencing of mycorrhizal fungi provides insights into the early evolution of symbiotic traits.</title>
        <authorList>
            <person name="Miyauchi S."/>
            <person name="Kiss E."/>
            <person name="Kuo A."/>
            <person name="Drula E."/>
            <person name="Kohler A."/>
            <person name="Sanchez-Garcia M."/>
            <person name="Morin E."/>
            <person name="Andreopoulos B."/>
            <person name="Barry K.W."/>
            <person name="Bonito G."/>
            <person name="Buee M."/>
            <person name="Carver A."/>
            <person name="Chen C."/>
            <person name="Cichocki N."/>
            <person name="Clum A."/>
            <person name="Culley D."/>
            <person name="Crous P.W."/>
            <person name="Fauchery L."/>
            <person name="Girlanda M."/>
            <person name="Hayes R.D."/>
            <person name="Keri Z."/>
            <person name="LaButti K."/>
            <person name="Lipzen A."/>
            <person name="Lombard V."/>
            <person name="Magnuson J."/>
            <person name="Maillard F."/>
            <person name="Murat C."/>
            <person name="Nolan M."/>
            <person name="Ohm R.A."/>
            <person name="Pangilinan J."/>
            <person name="Pereira M.F."/>
            <person name="Perotto S."/>
            <person name="Peter M."/>
            <person name="Pfister S."/>
            <person name="Riley R."/>
            <person name="Sitrit Y."/>
            <person name="Stielow J.B."/>
            <person name="Szollosi G."/>
            <person name="Zifcakova L."/>
            <person name="Stursova M."/>
            <person name="Spatafora J.W."/>
            <person name="Tedersoo L."/>
            <person name="Vaario L.M."/>
            <person name="Yamada A."/>
            <person name="Yan M."/>
            <person name="Wang P."/>
            <person name="Xu J."/>
            <person name="Bruns T."/>
            <person name="Baldrian P."/>
            <person name="Vilgalys R."/>
            <person name="Dunand C."/>
            <person name="Henrissat B."/>
            <person name="Grigoriev I.V."/>
            <person name="Hibbett D."/>
            <person name="Nagy L.G."/>
            <person name="Martin F.M."/>
        </authorList>
    </citation>
    <scope>NUCLEOTIDE SEQUENCE</scope>
    <source>
        <strain evidence="1">P2</strain>
    </source>
</reference>
<gene>
    <name evidence="1" type="ORF">BDM02DRAFT_249813</name>
</gene>
<protein>
    <submittedName>
        <fullName evidence="1">Uncharacterized protein</fullName>
    </submittedName>
</protein>
<dbReference type="EMBL" id="MU118969">
    <property type="protein sequence ID" value="KAF9641899.1"/>
    <property type="molecule type" value="Genomic_DNA"/>
</dbReference>